<dbReference type="SUPFAM" id="SSF101960">
    <property type="entry name" value="Stabilizer of iron transporter SufD"/>
    <property type="match status" value="1"/>
</dbReference>
<accession>A0A4R9G5J6</accession>
<gene>
    <name evidence="2" type="primary">sufD</name>
    <name evidence="2" type="ORF">EHO59_00460</name>
</gene>
<dbReference type="EMBL" id="RQEP01000005">
    <property type="protein sequence ID" value="TGK06651.1"/>
    <property type="molecule type" value="Genomic_DNA"/>
</dbReference>
<dbReference type="InterPro" id="IPR000825">
    <property type="entry name" value="SUF_FeS_clus_asmbl_SufBD_core"/>
</dbReference>
<protein>
    <submittedName>
        <fullName evidence="2">Fe-S cluster assembly protein SufD</fullName>
    </submittedName>
</protein>
<organism evidence="2 3">
    <name type="scientific">Leptospira semungkisensis</name>
    <dbReference type="NCBI Taxonomy" id="2484985"/>
    <lineage>
        <taxon>Bacteria</taxon>
        <taxon>Pseudomonadati</taxon>
        <taxon>Spirochaetota</taxon>
        <taxon>Spirochaetia</taxon>
        <taxon>Leptospirales</taxon>
        <taxon>Leptospiraceae</taxon>
        <taxon>Leptospira</taxon>
    </lineage>
</organism>
<dbReference type="InterPro" id="IPR055346">
    <property type="entry name" value="Fe-S_cluster_assembly_SufBD"/>
</dbReference>
<name>A0A4R9G5J6_9LEPT</name>
<comment type="caution">
    <text evidence="2">The sequence shown here is derived from an EMBL/GenBank/DDBJ whole genome shotgun (WGS) entry which is preliminary data.</text>
</comment>
<dbReference type="Proteomes" id="UP000297453">
    <property type="component" value="Unassembled WGS sequence"/>
</dbReference>
<evidence type="ECO:0000313" key="3">
    <source>
        <dbReference type="Proteomes" id="UP000297453"/>
    </source>
</evidence>
<dbReference type="Pfam" id="PF01458">
    <property type="entry name" value="SUFBD_core"/>
    <property type="match status" value="1"/>
</dbReference>
<evidence type="ECO:0000259" key="1">
    <source>
        <dbReference type="Pfam" id="PF01458"/>
    </source>
</evidence>
<keyword evidence="3" id="KW-1185">Reference proteome</keyword>
<dbReference type="RefSeq" id="WP_135583700.1">
    <property type="nucleotide sequence ID" value="NZ_RQEP01000005.1"/>
</dbReference>
<dbReference type="InterPro" id="IPR037284">
    <property type="entry name" value="SUF_FeS_clus_asmbl_SufBD_sf"/>
</dbReference>
<evidence type="ECO:0000313" key="2">
    <source>
        <dbReference type="EMBL" id="TGK06651.1"/>
    </source>
</evidence>
<feature type="domain" description="SUF system FeS cluster assembly SufBD core" evidence="1">
    <location>
        <begin position="138"/>
        <end position="366"/>
    </location>
</feature>
<dbReference type="PANTHER" id="PTHR43575:SF1">
    <property type="entry name" value="PROTEIN ABCI7, CHLOROPLASTIC"/>
    <property type="match status" value="1"/>
</dbReference>
<dbReference type="InterPro" id="IPR011542">
    <property type="entry name" value="SUF_FeS_clus_asmbl_SufD"/>
</dbReference>
<dbReference type="PANTHER" id="PTHR43575">
    <property type="entry name" value="PROTEIN ABCI7, CHLOROPLASTIC"/>
    <property type="match status" value="1"/>
</dbReference>
<reference evidence="2" key="1">
    <citation type="journal article" date="2019" name="PLoS Negl. Trop. Dis.">
        <title>Revisiting the worldwide diversity of Leptospira species in the environment.</title>
        <authorList>
            <person name="Vincent A.T."/>
            <person name="Schiettekatte O."/>
            <person name="Bourhy P."/>
            <person name="Veyrier F.J."/>
            <person name="Picardeau M."/>
        </authorList>
    </citation>
    <scope>NUCLEOTIDE SEQUENCE [LARGE SCALE GENOMIC DNA]</scope>
    <source>
        <strain evidence="2">SSS9</strain>
    </source>
</reference>
<dbReference type="GO" id="GO:0016226">
    <property type="term" value="P:iron-sulfur cluster assembly"/>
    <property type="evidence" value="ECO:0007669"/>
    <property type="project" value="InterPro"/>
</dbReference>
<dbReference type="NCBIfam" id="TIGR01981">
    <property type="entry name" value="sufD"/>
    <property type="match status" value="1"/>
</dbReference>
<sequence length="394" mass="44327">MLLAESISDFIKEKKEPSSLKEFRSKAEKNLSEIPFPNSSLESWRKISLSNFKISEYTRVCSDSSVSFFASSGAKISKLEELSPEKLSEVLKKAEPSLSFYSKEWFPSFVFARFTHAYYIKLNSSEDLPEIRISCEEGNIILPLLIVEAPSNEKVSLLERWISPSQKDLILMSGVTILLTPANGDFQYSTIENLGDSTFHFRAAHSVQEKDSKFHASIASWGGYKGKSFYDSVIAGKGCWTRYAGLSPLKAREFQDTEVRILHSESHAQSSILYRTVVREKAHHVFTGNLHIPSHCKDVGAIQINNNLLLDRTARAESIPKLEVFADSVKCEHGATVGEIDEEQLFYLASRGIDESEARKMIVEGFLAEVVREFPSESIREELGSMIESRMLGE</sequence>
<proteinExistence type="predicted"/>
<dbReference type="OrthoDB" id="9768262at2"/>
<dbReference type="AlphaFoldDB" id="A0A4R9G5J6"/>